<evidence type="ECO:0000256" key="1">
    <source>
        <dbReference type="SAM" id="Phobius"/>
    </source>
</evidence>
<proteinExistence type="predicted"/>
<name>A0A7D4Q4E0_9MICO</name>
<dbReference type="RefSeq" id="WP_173493280.1">
    <property type="nucleotide sequence ID" value="NZ_CP054056.1"/>
</dbReference>
<dbReference type="AlphaFoldDB" id="A0A7D4Q4E0"/>
<reference evidence="2 3" key="1">
    <citation type="submission" date="2020-05" db="EMBL/GenBank/DDBJ databases">
        <title>Aquirufa sp. strain 15G-AUS-rot a new Aquirufa species.</title>
        <authorList>
            <person name="Pitt A."/>
            <person name="Hahn M.W."/>
        </authorList>
    </citation>
    <scope>NUCLEOTIDE SEQUENCE [LARGE SCALE GENOMIC DNA]</scope>
    <source>
        <strain evidence="2 3">15G-AUS-rot</strain>
    </source>
</reference>
<keyword evidence="1" id="KW-0812">Transmembrane</keyword>
<dbReference type="EMBL" id="CP054056">
    <property type="protein sequence ID" value="QKJ24983.1"/>
    <property type="molecule type" value="Genomic_DNA"/>
</dbReference>
<accession>A0A7D4Q4E0</accession>
<evidence type="ECO:0000313" key="2">
    <source>
        <dbReference type="EMBL" id="QKJ24983.1"/>
    </source>
</evidence>
<keyword evidence="1" id="KW-0472">Membrane</keyword>
<dbReference type="Proteomes" id="UP000501003">
    <property type="component" value="Chromosome"/>
</dbReference>
<dbReference type="InterPro" id="IPR025443">
    <property type="entry name" value="DUF4307"/>
</dbReference>
<dbReference type="Pfam" id="PF14155">
    <property type="entry name" value="DUF4307"/>
    <property type="match status" value="1"/>
</dbReference>
<sequence>MTDQEKLLRERYGKREGLPKRTRTALGVFGVALMTLGALWAAIANYSPITFQDISFTVVDAKSAKVEFEVSKPKDQTVICKVEALSEQFAQVGFRSVEIGPQETEKVRLEVSINTFSLATTALVDECVLK</sequence>
<keyword evidence="3" id="KW-1185">Reference proteome</keyword>
<gene>
    <name evidence="2" type="ORF">HRU87_01930</name>
</gene>
<organism evidence="2 3">
    <name type="scientific">Aquiluna borgnonia</name>
    <dbReference type="NCBI Taxonomy" id="2499157"/>
    <lineage>
        <taxon>Bacteria</taxon>
        <taxon>Bacillati</taxon>
        <taxon>Actinomycetota</taxon>
        <taxon>Actinomycetes</taxon>
        <taxon>Micrococcales</taxon>
        <taxon>Microbacteriaceae</taxon>
        <taxon>Luna cluster</taxon>
        <taxon>Luna-1 subcluster</taxon>
        <taxon>Aquiluna</taxon>
    </lineage>
</organism>
<dbReference type="KEGG" id="aqg:HRU87_01930"/>
<feature type="transmembrane region" description="Helical" evidence="1">
    <location>
        <begin position="24"/>
        <end position="43"/>
    </location>
</feature>
<protein>
    <submittedName>
        <fullName evidence="2">DUF4307 domain-containing protein</fullName>
    </submittedName>
</protein>
<evidence type="ECO:0000313" key="3">
    <source>
        <dbReference type="Proteomes" id="UP000501003"/>
    </source>
</evidence>
<keyword evidence="1" id="KW-1133">Transmembrane helix</keyword>